<accession>A0A951PSY9</accession>
<keyword evidence="1" id="KW-0233">DNA recombination</keyword>
<protein>
    <recommendedName>
        <fullName evidence="4">Integrase</fullName>
    </recommendedName>
</protein>
<organism evidence="2 3">
    <name type="scientific">Symplocastrum torsivum CPER-KK1</name>
    <dbReference type="NCBI Taxonomy" id="450513"/>
    <lineage>
        <taxon>Bacteria</taxon>
        <taxon>Bacillati</taxon>
        <taxon>Cyanobacteriota</taxon>
        <taxon>Cyanophyceae</taxon>
        <taxon>Oscillatoriophycideae</taxon>
        <taxon>Oscillatoriales</taxon>
        <taxon>Microcoleaceae</taxon>
        <taxon>Symplocastrum</taxon>
    </lineage>
</organism>
<reference evidence="2" key="2">
    <citation type="journal article" date="2022" name="Microbiol. Resour. Announc.">
        <title>Metagenome Sequencing to Explore Phylogenomics of Terrestrial Cyanobacteria.</title>
        <authorList>
            <person name="Ward R.D."/>
            <person name="Stajich J.E."/>
            <person name="Johansen J.R."/>
            <person name="Huntemann M."/>
            <person name="Clum A."/>
            <person name="Foster B."/>
            <person name="Foster B."/>
            <person name="Roux S."/>
            <person name="Palaniappan K."/>
            <person name="Varghese N."/>
            <person name="Mukherjee S."/>
            <person name="Reddy T.B.K."/>
            <person name="Daum C."/>
            <person name="Copeland A."/>
            <person name="Chen I.A."/>
            <person name="Ivanova N.N."/>
            <person name="Kyrpides N.C."/>
            <person name="Shapiro N."/>
            <person name="Eloe-Fadrosh E.A."/>
            <person name="Pietrasiak N."/>
        </authorList>
    </citation>
    <scope>NUCLEOTIDE SEQUENCE</scope>
    <source>
        <strain evidence="2">CPER-KK1</strain>
    </source>
</reference>
<evidence type="ECO:0000256" key="1">
    <source>
        <dbReference type="ARBA" id="ARBA00023172"/>
    </source>
</evidence>
<evidence type="ECO:0000313" key="2">
    <source>
        <dbReference type="EMBL" id="MBW4549228.1"/>
    </source>
</evidence>
<name>A0A951PSY9_9CYAN</name>
<dbReference type="GO" id="GO:0006310">
    <property type="term" value="P:DNA recombination"/>
    <property type="evidence" value="ECO:0007669"/>
    <property type="project" value="UniProtKB-KW"/>
</dbReference>
<sequence>MDQPKHFFDVYCLYEKHIEATHDSKRAKNILSETRCAIMRPLLLGWGYQGKIGGSKIMPAEVQAAKEFMKTQKLEKLLDARKAQQRGFELLKRSQKSQGVYGARLNQLLIWCEQQAWWTFKRLHPAVITPDQCCPTLGKTKAFEKRSLTNRRGRYSSYTLQPQETNSNLEAELKQFYQFLTEPEWPGRVTEKISHSCADGYLSEIRLILGWFYRYQPVPQEQLSLGLLIPKLTNKELANRSDKEKKGLWKPHQLKLETWLCKHLKFLREVRGSQSPRTKLSRLTALSALGKFVYHTEVEEVSDYADIPVLKEIGKYTYKAREEVASWQRQKRYVANQTEKWPDAVEGKTVLTTVREQILEPLRQECRCRYGNGKPRGDSALATSFQRYLAWSLLADMPARRQEEYRSLKISLSCPIERPKEVPLNGLYHPLPPERKRERLYDGTLDDNYLYKTYVHKGKSYKNGVWILDIQDYKTLEIHSPQSIVVPNRQFADGTCLYDYIERYLYGWWTPGGRKNQFFYDWWQPELLGCRGRWITLGRAEFNPRDVCCLQDKTESDFWSWGYLFVQPKVGLPLNGSKFGALVEVPAHRLSGKYISPHTMRSIWATWAFQVGLSDQQKESLAYAMGHTLRTLKKMYERCTPNEKRRPIEEAIDELLFETLQSNLTADSVELARRLQKLTSTQRQRLVEMLPL</sequence>
<dbReference type="Gene3D" id="1.10.443.10">
    <property type="entry name" value="Intergrase catalytic core"/>
    <property type="match status" value="1"/>
</dbReference>
<dbReference type="GO" id="GO:0003677">
    <property type="term" value="F:DNA binding"/>
    <property type="evidence" value="ECO:0007669"/>
    <property type="project" value="InterPro"/>
</dbReference>
<gene>
    <name evidence="2" type="ORF">KME25_33205</name>
</gene>
<dbReference type="SUPFAM" id="SSF56349">
    <property type="entry name" value="DNA breaking-rejoining enzymes"/>
    <property type="match status" value="1"/>
</dbReference>
<dbReference type="Proteomes" id="UP000753908">
    <property type="component" value="Unassembled WGS sequence"/>
</dbReference>
<dbReference type="GO" id="GO:0015074">
    <property type="term" value="P:DNA integration"/>
    <property type="evidence" value="ECO:0007669"/>
    <property type="project" value="InterPro"/>
</dbReference>
<dbReference type="InterPro" id="IPR011010">
    <property type="entry name" value="DNA_brk_join_enz"/>
</dbReference>
<dbReference type="InterPro" id="IPR013762">
    <property type="entry name" value="Integrase-like_cat_sf"/>
</dbReference>
<proteinExistence type="predicted"/>
<evidence type="ECO:0008006" key="4">
    <source>
        <dbReference type="Google" id="ProtNLM"/>
    </source>
</evidence>
<dbReference type="EMBL" id="JAHHIF010000087">
    <property type="protein sequence ID" value="MBW4549228.1"/>
    <property type="molecule type" value="Genomic_DNA"/>
</dbReference>
<comment type="caution">
    <text evidence="2">The sequence shown here is derived from an EMBL/GenBank/DDBJ whole genome shotgun (WGS) entry which is preliminary data.</text>
</comment>
<evidence type="ECO:0000313" key="3">
    <source>
        <dbReference type="Proteomes" id="UP000753908"/>
    </source>
</evidence>
<dbReference type="AlphaFoldDB" id="A0A951PSY9"/>
<reference evidence="2" key="1">
    <citation type="submission" date="2021-05" db="EMBL/GenBank/DDBJ databases">
        <authorList>
            <person name="Pietrasiak N."/>
            <person name="Ward R."/>
            <person name="Stajich J.E."/>
            <person name="Kurbessoian T."/>
        </authorList>
    </citation>
    <scope>NUCLEOTIDE SEQUENCE</scope>
    <source>
        <strain evidence="2">CPER-KK1</strain>
    </source>
</reference>